<evidence type="ECO:0000256" key="7">
    <source>
        <dbReference type="ARBA" id="ARBA00023136"/>
    </source>
</evidence>
<evidence type="ECO:0000259" key="9">
    <source>
        <dbReference type="Pfam" id="PF13231"/>
    </source>
</evidence>
<dbReference type="RefSeq" id="WP_286052131.1">
    <property type="nucleotide sequence ID" value="NZ_JASVWF010000002.1"/>
</dbReference>
<keyword evidence="3 10" id="KW-0328">Glycosyltransferase</keyword>
<feature type="transmembrane region" description="Helical" evidence="8">
    <location>
        <begin position="337"/>
        <end position="358"/>
    </location>
</feature>
<feature type="transmembrane region" description="Helical" evidence="8">
    <location>
        <begin position="23"/>
        <end position="46"/>
    </location>
</feature>
<feature type="transmembrane region" description="Helical" evidence="8">
    <location>
        <begin position="258"/>
        <end position="278"/>
    </location>
</feature>
<dbReference type="Pfam" id="PF13231">
    <property type="entry name" value="PMT_2"/>
    <property type="match status" value="1"/>
</dbReference>
<evidence type="ECO:0000256" key="6">
    <source>
        <dbReference type="ARBA" id="ARBA00022989"/>
    </source>
</evidence>
<keyword evidence="7 8" id="KW-0472">Membrane</keyword>
<keyword evidence="4 10" id="KW-0808">Transferase</keyword>
<evidence type="ECO:0000256" key="5">
    <source>
        <dbReference type="ARBA" id="ARBA00022692"/>
    </source>
</evidence>
<feature type="domain" description="Glycosyltransferase RgtA/B/C/D-like" evidence="9">
    <location>
        <begin position="65"/>
        <end position="225"/>
    </location>
</feature>
<feature type="transmembrane region" description="Helical" evidence="8">
    <location>
        <begin position="285"/>
        <end position="302"/>
    </location>
</feature>
<dbReference type="EMBL" id="JASVWF010000002">
    <property type="protein sequence ID" value="MDL5155903.1"/>
    <property type="molecule type" value="Genomic_DNA"/>
</dbReference>
<comment type="caution">
    <text evidence="10">The sequence shown here is derived from an EMBL/GenBank/DDBJ whole genome shotgun (WGS) entry which is preliminary data.</text>
</comment>
<reference evidence="10 11" key="1">
    <citation type="submission" date="2023-06" db="EMBL/GenBank/DDBJ databases">
        <title>Actinomycetospora Odt1-22.</title>
        <authorList>
            <person name="Supong K."/>
        </authorList>
    </citation>
    <scope>NUCLEOTIDE SEQUENCE [LARGE SCALE GENOMIC DNA]</scope>
    <source>
        <strain evidence="10 11">Odt1-22</strain>
    </source>
</reference>
<gene>
    <name evidence="10" type="ORF">QRT03_08045</name>
</gene>
<dbReference type="InterPro" id="IPR038731">
    <property type="entry name" value="RgtA/B/C-like"/>
</dbReference>
<proteinExistence type="predicted"/>
<keyword evidence="6 8" id="KW-1133">Transmembrane helix</keyword>
<dbReference type="Proteomes" id="UP001231924">
    <property type="component" value="Unassembled WGS sequence"/>
</dbReference>
<feature type="transmembrane region" description="Helical" evidence="8">
    <location>
        <begin position="308"/>
        <end position="325"/>
    </location>
</feature>
<organism evidence="10 11">
    <name type="scientific">Actinomycetospora termitidis</name>
    <dbReference type="NCBI Taxonomy" id="3053470"/>
    <lineage>
        <taxon>Bacteria</taxon>
        <taxon>Bacillati</taxon>
        <taxon>Actinomycetota</taxon>
        <taxon>Actinomycetes</taxon>
        <taxon>Pseudonocardiales</taxon>
        <taxon>Pseudonocardiaceae</taxon>
        <taxon>Actinomycetospora</taxon>
    </lineage>
</organism>
<evidence type="ECO:0000256" key="2">
    <source>
        <dbReference type="ARBA" id="ARBA00022475"/>
    </source>
</evidence>
<name>A0ABT7M5F5_9PSEU</name>
<comment type="subcellular location">
    <subcellularLocation>
        <location evidence="1">Cell membrane</location>
        <topology evidence="1">Multi-pass membrane protein</topology>
    </subcellularLocation>
</comment>
<evidence type="ECO:0000313" key="10">
    <source>
        <dbReference type="EMBL" id="MDL5155903.1"/>
    </source>
</evidence>
<evidence type="ECO:0000256" key="4">
    <source>
        <dbReference type="ARBA" id="ARBA00022679"/>
    </source>
</evidence>
<dbReference type="PANTHER" id="PTHR33908:SF11">
    <property type="entry name" value="MEMBRANE PROTEIN"/>
    <property type="match status" value="1"/>
</dbReference>
<evidence type="ECO:0000313" key="11">
    <source>
        <dbReference type="Proteomes" id="UP001231924"/>
    </source>
</evidence>
<dbReference type="InterPro" id="IPR050297">
    <property type="entry name" value="LipidA_mod_glycosyltrf_83"/>
</dbReference>
<keyword evidence="2" id="KW-1003">Cell membrane</keyword>
<evidence type="ECO:0000256" key="3">
    <source>
        <dbReference type="ARBA" id="ARBA00022676"/>
    </source>
</evidence>
<dbReference type="GO" id="GO:0016757">
    <property type="term" value="F:glycosyltransferase activity"/>
    <property type="evidence" value="ECO:0007669"/>
    <property type="project" value="UniProtKB-KW"/>
</dbReference>
<keyword evidence="5 8" id="KW-0812">Transmembrane</keyword>
<feature type="transmembrane region" description="Helical" evidence="8">
    <location>
        <begin position="86"/>
        <end position="106"/>
    </location>
</feature>
<dbReference type="PANTHER" id="PTHR33908">
    <property type="entry name" value="MANNOSYLTRANSFERASE YKCB-RELATED"/>
    <property type="match status" value="1"/>
</dbReference>
<feature type="transmembrane region" description="Helical" evidence="8">
    <location>
        <begin position="165"/>
        <end position="196"/>
    </location>
</feature>
<dbReference type="EC" id="2.4.-.-" evidence="10"/>
<protein>
    <submittedName>
        <fullName evidence="10">Glycosyltransferase family 39 protein</fullName>
        <ecNumber evidence="10">2.4.-.-</ecNumber>
    </submittedName>
</protein>
<evidence type="ECO:0000256" key="8">
    <source>
        <dbReference type="SAM" id="Phobius"/>
    </source>
</evidence>
<feature type="transmembrane region" description="Helical" evidence="8">
    <location>
        <begin position="208"/>
        <end position="228"/>
    </location>
</feature>
<keyword evidence="11" id="KW-1185">Reference proteome</keyword>
<sequence length="479" mass="51033">MALKETLATAPEAAGPRFAWRPVAAIAALVAVGHLVSASLTSGYWLDEAYMLAIGRHHLDWGSVDQPPLVPALAWLMDTVAPGSELPLRVPVILVTTAAVVVAASIARELGGGRRAQVLTAAAQATGLFAAVFGHWLTPYAFEPLEWLVVFWLLVRWVRVRDDRLLLVLGVVLGIALMTKLQAALLAGVLLVAVAVFGPRELLARPRLWLGGVIALLLAAPTLVWQAVHGWPQLAMSSVVAREVELVYGGRPTVAWELIAFGGLLGVGLALAGLWFLVRDPGLRSYRFVGAGFVALYVLFVATEGRPYYLLGYLGVMAAVGAVGVERRGRTRTWPAWTAGVLAGVLAVAGLVVSPAFVSAAGDRDQVVAAAATFRAVPDTGRTALVGSSYVTAAYLDAYSDELGLAPAHSANRGYGYLDPPSETDTDVLYVGGDPDELRPYFRSVRSLGTPDGVPAWLLTDRTRPWASFWPGLRHLDIV</sequence>
<accession>A0ABT7M5F5</accession>
<evidence type="ECO:0000256" key="1">
    <source>
        <dbReference type="ARBA" id="ARBA00004651"/>
    </source>
</evidence>